<protein>
    <submittedName>
        <fullName evidence="1">Uncharacterized protein</fullName>
    </submittedName>
</protein>
<dbReference type="STRING" id="1314777.A0A164NGN4"/>
<reference evidence="1 2" key="1">
    <citation type="journal article" date="2016" name="Mol. Biol. Evol.">
        <title>Comparative Genomics of Early-Diverging Mushroom-Forming Fungi Provides Insights into the Origins of Lignocellulose Decay Capabilities.</title>
        <authorList>
            <person name="Nagy L.G."/>
            <person name="Riley R."/>
            <person name="Tritt A."/>
            <person name="Adam C."/>
            <person name="Daum C."/>
            <person name="Floudas D."/>
            <person name="Sun H."/>
            <person name="Yadav J.S."/>
            <person name="Pangilinan J."/>
            <person name="Larsson K.H."/>
            <person name="Matsuura K."/>
            <person name="Barry K."/>
            <person name="Labutti K."/>
            <person name="Kuo R."/>
            <person name="Ohm R.A."/>
            <person name="Bhattacharya S.S."/>
            <person name="Shirouzu T."/>
            <person name="Yoshinaga Y."/>
            <person name="Martin F.M."/>
            <person name="Grigoriev I.V."/>
            <person name="Hibbett D.S."/>
        </authorList>
    </citation>
    <scope>NUCLEOTIDE SEQUENCE [LARGE SCALE GENOMIC DNA]</scope>
    <source>
        <strain evidence="1 2">HHB9708</strain>
    </source>
</reference>
<name>A0A164NGN4_9AGAM</name>
<dbReference type="OrthoDB" id="3261851at2759"/>
<sequence>MSAPEQPTLAQWLEDAITSLLSSPAAIHITNPPGGGGPGPIDLFDTRFDNTFSANVEAYINGKKLDNSALRAKLNSVQQSFSPETANFSNSVENDTGVGAGQVGLFFSWNVNHAPSSGVGQGEAVQVSLNAQIAQENGASKVTILSLVSGAPIFAL</sequence>
<proteinExistence type="predicted"/>
<dbReference type="EMBL" id="KV419445">
    <property type="protein sequence ID" value="KZS87687.1"/>
    <property type="molecule type" value="Genomic_DNA"/>
</dbReference>
<evidence type="ECO:0000313" key="2">
    <source>
        <dbReference type="Proteomes" id="UP000076722"/>
    </source>
</evidence>
<keyword evidence="2" id="KW-1185">Reference proteome</keyword>
<organism evidence="1 2">
    <name type="scientific">Sistotremastrum niveocremeum HHB9708</name>
    <dbReference type="NCBI Taxonomy" id="1314777"/>
    <lineage>
        <taxon>Eukaryota</taxon>
        <taxon>Fungi</taxon>
        <taxon>Dikarya</taxon>
        <taxon>Basidiomycota</taxon>
        <taxon>Agaricomycotina</taxon>
        <taxon>Agaricomycetes</taxon>
        <taxon>Sistotremastrales</taxon>
        <taxon>Sistotremastraceae</taxon>
        <taxon>Sertulicium</taxon>
        <taxon>Sertulicium niveocremeum</taxon>
    </lineage>
</organism>
<evidence type="ECO:0000313" key="1">
    <source>
        <dbReference type="EMBL" id="KZS87687.1"/>
    </source>
</evidence>
<dbReference type="AlphaFoldDB" id="A0A164NGN4"/>
<dbReference type="Proteomes" id="UP000076722">
    <property type="component" value="Unassembled WGS sequence"/>
</dbReference>
<gene>
    <name evidence="1" type="ORF">SISNIDRAFT_460617</name>
</gene>
<accession>A0A164NGN4</accession>